<organism evidence="1 2">
    <name type="scientific">Stereocaulon virgatum</name>
    <dbReference type="NCBI Taxonomy" id="373712"/>
    <lineage>
        <taxon>Eukaryota</taxon>
        <taxon>Fungi</taxon>
        <taxon>Dikarya</taxon>
        <taxon>Ascomycota</taxon>
        <taxon>Pezizomycotina</taxon>
        <taxon>Lecanoromycetes</taxon>
        <taxon>OSLEUM clade</taxon>
        <taxon>Lecanoromycetidae</taxon>
        <taxon>Lecanorales</taxon>
        <taxon>Lecanorineae</taxon>
        <taxon>Stereocaulaceae</taxon>
        <taxon>Stereocaulon</taxon>
    </lineage>
</organism>
<sequence length="117" mass="12935">MTGSAVSERSVMVTIRDRRKDRMLLLKSLMLAKNAGKQVAQATMMAGSTSKTLQGACISRSHSFVPERLRRDREVPRNCDNVHSSNCHGLDPEYATIIIMDADDNQSKQIDDASPEA</sequence>
<evidence type="ECO:0000313" key="2">
    <source>
        <dbReference type="Proteomes" id="UP001590950"/>
    </source>
</evidence>
<proteinExistence type="predicted"/>
<protein>
    <submittedName>
        <fullName evidence="1">Uncharacterized protein</fullName>
    </submittedName>
</protein>
<keyword evidence="2" id="KW-1185">Reference proteome</keyword>
<dbReference type="EMBL" id="JBEFKJ010000039">
    <property type="protein sequence ID" value="KAL2037561.1"/>
    <property type="molecule type" value="Genomic_DNA"/>
</dbReference>
<dbReference type="Proteomes" id="UP001590950">
    <property type="component" value="Unassembled WGS sequence"/>
</dbReference>
<comment type="caution">
    <text evidence="1">The sequence shown here is derived from an EMBL/GenBank/DDBJ whole genome shotgun (WGS) entry which is preliminary data.</text>
</comment>
<name>A0ABR3ZXV9_9LECA</name>
<reference evidence="1 2" key="1">
    <citation type="submission" date="2024-09" db="EMBL/GenBank/DDBJ databases">
        <title>Rethinking Asexuality: The Enigmatic Case of Functional Sexual Genes in Lepraria (Stereocaulaceae).</title>
        <authorList>
            <person name="Doellman M."/>
            <person name="Sun Y."/>
            <person name="Barcenas-Pena A."/>
            <person name="Lumbsch H.T."/>
            <person name="Grewe F."/>
        </authorList>
    </citation>
    <scope>NUCLEOTIDE SEQUENCE [LARGE SCALE GENOMIC DNA]</scope>
    <source>
        <strain evidence="1 2">Mercado 3170</strain>
    </source>
</reference>
<gene>
    <name evidence="1" type="ORF">N7G274_009674</name>
</gene>
<evidence type="ECO:0000313" key="1">
    <source>
        <dbReference type="EMBL" id="KAL2037561.1"/>
    </source>
</evidence>
<accession>A0ABR3ZXV9</accession>